<name>A0A6I4TSF5_9SPHN</name>
<reference evidence="2 3" key="1">
    <citation type="submission" date="2019-12" db="EMBL/GenBank/DDBJ databases">
        <title>Genomic-based taxomic classification of the family Erythrobacteraceae.</title>
        <authorList>
            <person name="Xu L."/>
        </authorList>
    </citation>
    <scope>NUCLEOTIDE SEQUENCE [LARGE SCALE GENOMIC DNA]</scope>
    <source>
        <strain evidence="2 3">S36</strain>
    </source>
</reference>
<comment type="caution">
    <text evidence="2">The sequence shown here is derived from an EMBL/GenBank/DDBJ whole genome shotgun (WGS) entry which is preliminary data.</text>
</comment>
<dbReference type="Proteomes" id="UP000469430">
    <property type="component" value="Unassembled WGS sequence"/>
</dbReference>
<evidence type="ECO:0000313" key="3">
    <source>
        <dbReference type="Proteomes" id="UP000469430"/>
    </source>
</evidence>
<proteinExistence type="predicted"/>
<dbReference type="EMBL" id="WTYJ01000001">
    <property type="protein sequence ID" value="MXO98876.1"/>
    <property type="molecule type" value="Genomic_DNA"/>
</dbReference>
<evidence type="ECO:0000259" key="1">
    <source>
        <dbReference type="Pfam" id="PF08818"/>
    </source>
</evidence>
<dbReference type="InterPro" id="IPR014922">
    <property type="entry name" value="YdhG-like"/>
</dbReference>
<dbReference type="AlphaFoldDB" id="A0A6I4TSF5"/>
<keyword evidence="3" id="KW-1185">Reference proteome</keyword>
<organism evidence="2 3">
    <name type="scientific">Croceibacterium xixiisoli</name>
    <dbReference type="NCBI Taxonomy" id="1476466"/>
    <lineage>
        <taxon>Bacteria</taxon>
        <taxon>Pseudomonadati</taxon>
        <taxon>Pseudomonadota</taxon>
        <taxon>Alphaproteobacteria</taxon>
        <taxon>Sphingomonadales</taxon>
        <taxon>Erythrobacteraceae</taxon>
        <taxon>Croceibacterium</taxon>
    </lineage>
</organism>
<dbReference type="RefSeq" id="WP_161390472.1">
    <property type="nucleotide sequence ID" value="NZ_JBHSCP010000001.1"/>
</dbReference>
<sequence length="146" mass="16192">MAGLKTHETQAGVAGFIAAVEPQVRREDAILLDQLFRKVTGQPPAMWGPSIIGYGRYHYRYGSGHEGDMCRTGFSPRKAKQSLYVLAASDDPADIARQDELLTRLGKHARGKGCLYVTRLADVDLAVLEELIGDCWDTMNRLWPDS</sequence>
<feature type="domain" description="YdhG-like" evidence="1">
    <location>
        <begin position="25"/>
        <end position="132"/>
    </location>
</feature>
<protein>
    <submittedName>
        <fullName evidence="2">DUF1801 domain-containing protein</fullName>
    </submittedName>
</protein>
<dbReference type="OrthoDB" id="5951444at2"/>
<accession>A0A6I4TSF5</accession>
<dbReference type="Pfam" id="PF08818">
    <property type="entry name" value="DUF1801"/>
    <property type="match status" value="1"/>
</dbReference>
<evidence type="ECO:0000313" key="2">
    <source>
        <dbReference type="EMBL" id="MXO98876.1"/>
    </source>
</evidence>
<gene>
    <name evidence="2" type="ORF">GRI97_07740</name>
</gene>